<evidence type="ECO:0000313" key="3">
    <source>
        <dbReference type="EMBL" id="CAH1270014.1"/>
    </source>
</evidence>
<gene>
    <name evidence="3" type="primary">Hypp4276</name>
    <name evidence="3" type="ORF">BLAG_LOCUS22463</name>
</gene>
<feature type="region of interest" description="Disordered" evidence="2">
    <location>
        <begin position="1"/>
        <end position="93"/>
    </location>
</feature>
<dbReference type="OrthoDB" id="10546343at2759"/>
<feature type="compositionally biased region" description="Basic and acidic residues" evidence="2">
    <location>
        <begin position="1"/>
        <end position="17"/>
    </location>
</feature>
<sequence length="522" mass="58748">MDQSEHTAKSMKEKENNASDNLPQDSQGAESMDQSGNTAESVKEKEKNASDIQLVNRVQIEECEMDQRNADPDHSYASHSLSKASPSSCSRPSISAEDMWFKEGESLSPEELVLYGLLLVRGKHPGGKKAAKLECFTTQAGNNGGFTSVATAANRISAASKYSAEGIKTYLSLGHQPVGRYKGNFRWEHFLSEVQDLVEKQGRNLHLLLSGADDIDMQGIRDTAANICEENRVQQASLCPSNTGLNLKSLQEVWKDKLRDQWTHCHLTCSESKAMIHFLSPADSSSPGLQKTIHIHQDMTWVLKVRGQTCTRKLWGDLTSTVSNLSQLRTVLQFVQDGFVCIGCDYDRFSEVVDRTVVADVKVESLGDLTSVRSEQCVLFTTNYYKVWKMKGTNSDHVDSKNVCHMCRKKNNDLEAVLNWLNDHKAKGTITSTTSSEFTPRRTLEQQLREKRVRRNQEKCHKTIQTLRERLRETKAELAAAQEKLDRVKSRPRELLITRQELATLQKEVLSRQSVTIRGTLV</sequence>
<name>A0A8K0A7C6_BRALA</name>
<feature type="compositionally biased region" description="Basic and acidic residues" evidence="2">
    <location>
        <begin position="65"/>
        <end position="76"/>
    </location>
</feature>
<feature type="compositionally biased region" description="Low complexity" evidence="2">
    <location>
        <begin position="77"/>
        <end position="93"/>
    </location>
</feature>
<reference evidence="3" key="1">
    <citation type="submission" date="2022-01" db="EMBL/GenBank/DDBJ databases">
        <authorList>
            <person name="Braso-Vives M."/>
        </authorList>
    </citation>
    <scope>NUCLEOTIDE SEQUENCE</scope>
</reference>
<protein>
    <submittedName>
        <fullName evidence="3">Hypp4276 protein</fullName>
    </submittedName>
</protein>
<keyword evidence="4" id="KW-1185">Reference proteome</keyword>
<evidence type="ECO:0000256" key="2">
    <source>
        <dbReference type="SAM" id="MobiDB-lite"/>
    </source>
</evidence>
<evidence type="ECO:0000313" key="4">
    <source>
        <dbReference type="Proteomes" id="UP000838412"/>
    </source>
</evidence>
<proteinExistence type="predicted"/>
<evidence type="ECO:0000256" key="1">
    <source>
        <dbReference type="SAM" id="Coils"/>
    </source>
</evidence>
<accession>A0A8K0A7C6</accession>
<dbReference type="EMBL" id="OV696692">
    <property type="protein sequence ID" value="CAH1270014.1"/>
    <property type="molecule type" value="Genomic_DNA"/>
</dbReference>
<dbReference type="Proteomes" id="UP000838412">
    <property type="component" value="Chromosome 7"/>
</dbReference>
<organism evidence="3 4">
    <name type="scientific">Branchiostoma lanceolatum</name>
    <name type="common">Common lancelet</name>
    <name type="synonym">Amphioxus lanceolatum</name>
    <dbReference type="NCBI Taxonomy" id="7740"/>
    <lineage>
        <taxon>Eukaryota</taxon>
        <taxon>Metazoa</taxon>
        <taxon>Chordata</taxon>
        <taxon>Cephalochordata</taxon>
        <taxon>Leptocardii</taxon>
        <taxon>Amphioxiformes</taxon>
        <taxon>Branchiostomatidae</taxon>
        <taxon>Branchiostoma</taxon>
    </lineage>
</organism>
<dbReference type="AlphaFoldDB" id="A0A8K0A7C6"/>
<keyword evidence="1" id="KW-0175">Coiled coil</keyword>
<feature type="coiled-coil region" evidence="1">
    <location>
        <begin position="457"/>
        <end position="491"/>
    </location>
</feature>
<feature type="compositionally biased region" description="Polar residues" evidence="2">
    <location>
        <begin position="18"/>
        <end position="40"/>
    </location>
</feature>